<evidence type="ECO:0000313" key="2">
    <source>
        <dbReference type="Proteomes" id="UP000035996"/>
    </source>
</evidence>
<proteinExistence type="predicted"/>
<reference evidence="1" key="1">
    <citation type="submission" date="2015-06" db="EMBL/GenBank/DDBJ databases">
        <authorList>
            <person name="Liu B."/>
            <person name="Wang J."/>
            <person name="Zhu Y."/>
            <person name="Liu G."/>
            <person name="Chen Q."/>
            <person name="Zheng C."/>
            <person name="Che J."/>
            <person name="Ge C."/>
            <person name="Shi H."/>
            <person name="Pan Z."/>
            <person name="Liu X."/>
        </authorList>
    </citation>
    <scope>NUCLEOTIDE SEQUENCE [LARGE SCALE GENOMIC DNA]</scope>
    <source>
        <strain evidence="1">DSM 16346</strain>
    </source>
</reference>
<sequence>MSVKAEQFPFPFTEDRYAYSNNSSLQKPARSVTMTDRYLEEIQLKRELLQANHQRCFRSLPLSLESQWEAMRRIFNELAENEPEHFSFEKRGNEYRFQNLLLGEEERFKYRDLSSIERQPLDIAGRHVQEDLIIMGDRHDGLFLEAGQLCFPSNWSLTFVLGMDFKSIHTPVPGITHKDFIGKVERFISRIRQNEAWERKNWSMTISNKLDTPLETYANWGKLRLQVTDENVGELVHLRVEVQRLLRLPLTNDILFTIHTYLLSLNDLIRNDLWLKRLYTTIQFLSDDIAEYKGIALYKNELMQFLEKTLSEKGISL</sequence>
<dbReference type="OrthoDB" id="5242510at2"/>
<organism evidence="1 2">
    <name type="scientific">Guptibacillus hwajinpoensis</name>
    <dbReference type="NCBI Taxonomy" id="208199"/>
    <lineage>
        <taxon>Bacteria</taxon>
        <taxon>Bacillati</taxon>
        <taxon>Bacillota</taxon>
        <taxon>Bacilli</taxon>
        <taxon>Bacillales</taxon>
        <taxon>Guptibacillaceae</taxon>
        <taxon>Guptibacillus</taxon>
    </lineage>
</organism>
<comment type="caution">
    <text evidence="1">The sequence shown here is derived from an EMBL/GenBank/DDBJ whole genome shotgun (WGS) entry which is preliminary data.</text>
</comment>
<dbReference type="STRING" id="157733.AB986_01450"/>
<evidence type="ECO:0000313" key="1">
    <source>
        <dbReference type="EMBL" id="KMM38021.1"/>
    </source>
</evidence>
<gene>
    <name evidence="1" type="ORF">AB986_01450</name>
</gene>
<accession>A0A0J6CP51</accession>
<protein>
    <recommendedName>
        <fullName evidence="3">DUF3445 domain-containing protein</fullName>
    </recommendedName>
</protein>
<dbReference type="Proteomes" id="UP000035996">
    <property type="component" value="Unassembled WGS sequence"/>
</dbReference>
<dbReference type="RefSeq" id="WP_048309104.1">
    <property type="nucleotide sequence ID" value="NZ_CP119526.1"/>
</dbReference>
<dbReference type="Pfam" id="PF11927">
    <property type="entry name" value="HODM_asu-like"/>
    <property type="match status" value="1"/>
</dbReference>
<evidence type="ECO:0008006" key="3">
    <source>
        <dbReference type="Google" id="ProtNLM"/>
    </source>
</evidence>
<keyword evidence="2" id="KW-1185">Reference proteome</keyword>
<dbReference type="EMBL" id="LELK01000001">
    <property type="protein sequence ID" value="KMM38021.1"/>
    <property type="molecule type" value="Genomic_DNA"/>
</dbReference>
<dbReference type="InterPro" id="IPR021848">
    <property type="entry name" value="HODM_asu-like"/>
</dbReference>
<name>A0A0J6CP51_9BACL</name>
<dbReference type="AlphaFoldDB" id="A0A0J6CP51"/>